<comment type="caution">
    <text evidence="2">The sequence shown here is derived from an EMBL/GenBank/DDBJ whole genome shotgun (WGS) entry which is preliminary data.</text>
</comment>
<keyword evidence="1" id="KW-0812">Transmembrane</keyword>
<accession>A0A6A6L1I4</accession>
<reference evidence="2 3" key="1">
    <citation type="journal article" date="2020" name="Mol. Plant">
        <title>The Chromosome-Based Rubber Tree Genome Provides New Insights into Spurge Genome Evolution and Rubber Biosynthesis.</title>
        <authorList>
            <person name="Liu J."/>
            <person name="Shi C."/>
            <person name="Shi C.C."/>
            <person name="Li W."/>
            <person name="Zhang Q.J."/>
            <person name="Zhang Y."/>
            <person name="Li K."/>
            <person name="Lu H.F."/>
            <person name="Shi C."/>
            <person name="Zhu S.T."/>
            <person name="Xiao Z.Y."/>
            <person name="Nan H."/>
            <person name="Yue Y."/>
            <person name="Zhu X.G."/>
            <person name="Wu Y."/>
            <person name="Hong X.N."/>
            <person name="Fan G.Y."/>
            <person name="Tong Y."/>
            <person name="Zhang D."/>
            <person name="Mao C.L."/>
            <person name="Liu Y.L."/>
            <person name="Hao S.J."/>
            <person name="Liu W.Q."/>
            <person name="Lv M.Q."/>
            <person name="Zhang H.B."/>
            <person name="Liu Y."/>
            <person name="Hu-Tang G.R."/>
            <person name="Wang J.P."/>
            <person name="Wang J.H."/>
            <person name="Sun Y.H."/>
            <person name="Ni S.B."/>
            <person name="Chen W.B."/>
            <person name="Zhang X.C."/>
            <person name="Jiao Y.N."/>
            <person name="Eichler E.E."/>
            <person name="Li G.H."/>
            <person name="Liu X."/>
            <person name="Gao L.Z."/>
        </authorList>
    </citation>
    <scope>NUCLEOTIDE SEQUENCE [LARGE SCALE GENOMIC DNA]</scope>
    <source>
        <strain evidence="3">cv. GT1</strain>
        <tissue evidence="2">Leaf</tissue>
    </source>
</reference>
<keyword evidence="3" id="KW-1185">Reference proteome</keyword>
<organism evidence="2 3">
    <name type="scientific">Hevea brasiliensis</name>
    <name type="common">Para rubber tree</name>
    <name type="synonym">Siphonia brasiliensis</name>
    <dbReference type="NCBI Taxonomy" id="3981"/>
    <lineage>
        <taxon>Eukaryota</taxon>
        <taxon>Viridiplantae</taxon>
        <taxon>Streptophyta</taxon>
        <taxon>Embryophyta</taxon>
        <taxon>Tracheophyta</taxon>
        <taxon>Spermatophyta</taxon>
        <taxon>Magnoliopsida</taxon>
        <taxon>eudicotyledons</taxon>
        <taxon>Gunneridae</taxon>
        <taxon>Pentapetalae</taxon>
        <taxon>rosids</taxon>
        <taxon>fabids</taxon>
        <taxon>Malpighiales</taxon>
        <taxon>Euphorbiaceae</taxon>
        <taxon>Crotonoideae</taxon>
        <taxon>Micrandreae</taxon>
        <taxon>Hevea</taxon>
    </lineage>
</organism>
<proteinExistence type="predicted"/>
<dbReference type="AlphaFoldDB" id="A0A6A6L1I4"/>
<name>A0A6A6L1I4_HEVBR</name>
<protein>
    <submittedName>
        <fullName evidence="2">Uncharacterized protein</fullName>
    </submittedName>
</protein>
<feature type="transmembrane region" description="Helical" evidence="1">
    <location>
        <begin position="31"/>
        <end position="51"/>
    </location>
</feature>
<keyword evidence="1" id="KW-0472">Membrane</keyword>
<evidence type="ECO:0000313" key="2">
    <source>
        <dbReference type="EMBL" id="KAF2294043.1"/>
    </source>
</evidence>
<dbReference type="Proteomes" id="UP000467840">
    <property type="component" value="Chromosome 7"/>
</dbReference>
<sequence length="253" mass="27831">MEVGVERDESIFAFSEKVMAMGCGCLMMKKLLFWILIVAGSISSCTLGVEVERFAWGKGRKEKIACQLITKAHPKRSSYLACEDVKRNHMNMLGKYSKYENLLPGSEQAVDANLRYNRMPRLANLHISQKLTKPINFAASARSLCEGKACMDVRNSGVTSRICLSWPTLKTFSAVGALPHHSLRAVCLACIGLSGVTTVLVFGAPLSSSVSVAWSWLSWIDEISSRTSLRRPCCACPLESRDSPYASLSQGRN</sequence>
<keyword evidence="1" id="KW-1133">Transmembrane helix</keyword>
<dbReference type="EMBL" id="JAAGAX010000013">
    <property type="protein sequence ID" value="KAF2294043.1"/>
    <property type="molecule type" value="Genomic_DNA"/>
</dbReference>
<evidence type="ECO:0000256" key="1">
    <source>
        <dbReference type="SAM" id="Phobius"/>
    </source>
</evidence>
<gene>
    <name evidence="2" type="ORF">GH714_006965</name>
</gene>
<evidence type="ECO:0000313" key="3">
    <source>
        <dbReference type="Proteomes" id="UP000467840"/>
    </source>
</evidence>